<dbReference type="OrthoDB" id="265717at2759"/>
<dbReference type="Gene3D" id="2.170.270.10">
    <property type="entry name" value="SET domain"/>
    <property type="match status" value="1"/>
</dbReference>
<protein>
    <submittedName>
        <fullName evidence="3">SET domain-containing protein</fullName>
    </submittedName>
</protein>
<dbReference type="SMART" id="SM00317">
    <property type="entry name" value="SET"/>
    <property type="match status" value="1"/>
</dbReference>
<sequence>MAPSRTEPDSPPNGTSYPTSDKNTLWKIAPIDGKGLGLIATQDITPGTLVLSEKPLLTTEGVTTIDLEVAEAQLRQKFSSLSPHSQKVFMALHNNHPDDKPLSGIVRSNGYPMGPGAEAGGVYETISRINHSCSPNVVQAWNPLAEKETVYAVREIPAGTEICTAYHFGGPSSERQKILKMFFGFECTCVLCSLPEEKLKVSDERMVEAQELDEVIGDAKKVRFHADEVLDACHRLSKIFEQEGVKDDRLSRLYYDCFQVCNMHSDLARARVFAKQYCSAKKMAAGDDSIEYLEIKPFVKNPQKHDSFGSTEQWKTSAGSVPKGLGRRAFERWLWREDA</sequence>
<dbReference type="InterPro" id="IPR053185">
    <property type="entry name" value="SET_domain_protein"/>
</dbReference>
<evidence type="ECO:0000313" key="4">
    <source>
        <dbReference type="Proteomes" id="UP000235786"/>
    </source>
</evidence>
<dbReference type="STRING" id="1149755.A0A2J6RQQ5"/>
<dbReference type="PANTHER" id="PTHR47332">
    <property type="entry name" value="SET DOMAIN-CONTAINING PROTEIN 5"/>
    <property type="match status" value="1"/>
</dbReference>
<keyword evidence="4" id="KW-1185">Reference proteome</keyword>
<dbReference type="PANTHER" id="PTHR47332:SF4">
    <property type="entry name" value="SET DOMAIN-CONTAINING PROTEIN 5"/>
    <property type="match status" value="1"/>
</dbReference>
<evidence type="ECO:0000313" key="3">
    <source>
        <dbReference type="EMBL" id="PMD40844.1"/>
    </source>
</evidence>
<gene>
    <name evidence="3" type="ORF">L207DRAFT_512291</name>
</gene>
<accession>A0A2J6RQQ5</accession>
<feature type="region of interest" description="Disordered" evidence="1">
    <location>
        <begin position="1"/>
        <end position="23"/>
    </location>
</feature>
<dbReference type="InterPro" id="IPR011990">
    <property type="entry name" value="TPR-like_helical_dom_sf"/>
</dbReference>
<feature type="compositionally biased region" description="Polar residues" evidence="1">
    <location>
        <begin position="12"/>
        <end position="23"/>
    </location>
</feature>
<dbReference type="Gene3D" id="1.25.40.10">
    <property type="entry name" value="Tetratricopeptide repeat domain"/>
    <property type="match status" value="1"/>
</dbReference>
<dbReference type="CDD" id="cd20071">
    <property type="entry name" value="SET_SMYD"/>
    <property type="match status" value="1"/>
</dbReference>
<dbReference type="InterPro" id="IPR046341">
    <property type="entry name" value="SET_dom_sf"/>
</dbReference>
<dbReference type="AlphaFoldDB" id="A0A2J6RQQ5"/>
<proteinExistence type="predicted"/>
<dbReference type="Pfam" id="PF00856">
    <property type="entry name" value="SET"/>
    <property type="match status" value="1"/>
</dbReference>
<dbReference type="PROSITE" id="PS50280">
    <property type="entry name" value="SET"/>
    <property type="match status" value="1"/>
</dbReference>
<reference evidence="3 4" key="1">
    <citation type="submission" date="2016-04" db="EMBL/GenBank/DDBJ databases">
        <title>A degradative enzymes factory behind the ericoid mycorrhizal symbiosis.</title>
        <authorList>
            <consortium name="DOE Joint Genome Institute"/>
            <person name="Martino E."/>
            <person name="Morin E."/>
            <person name="Grelet G."/>
            <person name="Kuo A."/>
            <person name="Kohler A."/>
            <person name="Daghino S."/>
            <person name="Barry K."/>
            <person name="Choi C."/>
            <person name="Cichocki N."/>
            <person name="Clum A."/>
            <person name="Copeland A."/>
            <person name="Hainaut M."/>
            <person name="Haridas S."/>
            <person name="Labutti K."/>
            <person name="Lindquist E."/>
            <person name="Lipzen A."/>
            <person name="Khouja H.-R."/>
            <person name="Murat C."/>
            <person name="Ohm R."/>
            <person name="Olson A."/>
            <person name="Spatafora J."/>
            <person name="Veneault-Fourrey C."/>
            <person name="Henrissat B."/>
            <person name="Grigoriev I."/>
            <person name="Martin F."/>
            <person name="Perotto S."/>
        </authorList>
    </citation>
    <scope>NUCLEOTIDE SEQUENCE [LARGE SCALE GENOMIC DNA]</scope>
    <source>
        <strain evidence="3 4">F</strain>
    </source>
</reference>
<name>A0A2J6RQQ5_HYAVF</name>
<organism evidence="3 4">
    <name type="scientific">Hyaloscypha variabilis (strain UAMH 11265 / GT02V1 / F)</name>
    <name type="common">Meliniomyces variabilis</name>
    <dbReference type="NCBI Taxonomy" id="1149755"/>
    <lineage>
        <taxon>Eukaryota</taxon>
        <taxon>Fungi</taxon>
        <taxon>Dikarya</taxon>
        <taxon>Ascomycota</taxon>
        <taxon>Pezizomycotina</taxon>
        <taxon>Leotiomycetes</taxon>
        <taxon>Helotiales</taxon>
        <taxon>Hyaloscyphaceae</taxon>
        <taxon>Hyaloscypha</taxon>
        <taxon>Hyaloscypha variabilis</taxon>
    </lineage>
</organism>
<dbReference type="InterPro" id="IPR001214">
    <property type="entry name" value="SET_dom"/>
</dbReference>
<evidence type="ECO:0000256" key="1">
    <source>
        <dbReference type="SAM" id="MobiDB-lite"/>
    </source>
</evidence>
<dbReference type="SUPFAM" id="SSF82199">
    <property type="entry name" value="SET domain"/>
    <property type="match status" value="1"/>
</dbReference>
<dbReference type="EMBL" id="KZ613945">
    <property type="protein sequence ID" value="PMD40844.1"/>
    <property type="molecule type" value="Genomic_DNA"/>
</dbReference>
<feature type="domain" description="SET" evidence="2">
    <location>
        <begin position="24"/>
        <end position="167"/>
    </location>
</feature>
<dbReference type="Proteomes" id="UP000235786">
    <property type="component" value="Unassembled WGS sequence"/>
</dbReference>
<evidence type="ECO:0000259" key="2">
    <source>
        <dbReference type="PROSITE" id="PS50280"/>
    </source>
</evidence>